<gene>
    <name evidence="1" type="ORF">Nepgr_004437</name>
</gene>
<name>A0AAD3S1E8_NEPGR</name>
<organism evidence="1 2">
    <name type="scientific">Nepenthes gracilis</name>
    <name type="common">Slender pitcher plant</name>
    <dbReference type="NCBI Taxonomy" id="150966"/>
    <lineage>
        <taxon>Eukaryota</taxon>
        <taxon>Viridiplantae</taxon>
        <taxon>Streptophyta</taxon>
        <taxon>Embryophyta</taxon>
        <taxon>Tracheophyta</taxon>
        <taxon>Spermatophyta</taxon>
        <taxon>Magnoliopsida</taxon>
        <taxon>eudicotyledons</taxon>
        <taxon>Gunneridae</taxon>
        <taxon>Pentapetalae</taxon>
        <taxon>Caryophyllales</taxon>
        <taxon>Nepenthaceae</taxon>
        <taxon>Nepenthes</taxon>
    </lineage>
</organism>
<dbReference type="EMBL" id="BSYO01000003">
    <property type="protein sequence ID" value="GMH02598.1"/>
    <property type="molecule type" value="Genomic_DNA"/>
</dbReference>
<sequence length="95" mass="11055">MKSGPSPSNSNQPPRLYPSPKLKIGFGIKYWRIVTQHCNMREPTHFKTLVFYKGEISLCLNKLCYSTGFGRYDSEHLYLIPMQMAMEKTQNGWVH</sequence>
<comment type="caution">
    <text evidence="1">The sequence shown here is derived from an EMBL/GenBank/DDBJ whole genome shotgun (WGS) entry which is preliminary data.</text>
</comment>
<proteinExistence type="predicted"/>
<accession>A0AAD3S1E8</accession>
<reference evidence="1" key="1">
    <citation type="submission" date="2023-05" db="EMBL/GenBank/DDBJ databases">
        <title>Nepenthes gracilis genome sequencing.</title>
        <authorList>
            <person name="Fukushima K."/>
        </authorList>
    </citation>
    <scope>NUCLEOTIDE SEQUENCE</scope>
    <source>
        <strain evidence="1">SING2019-196</strain>
    </source>
</reference>
<keyword evidence="2" id="KW-1185">Reference proteome</keyword>
<dbReference type="AlphaFoldDB" id="A0AAD3S1E8"/>
<dbReference type="Proteomes" id="UP001279734">
    <property type="component" value="Unassembled WGS sequence"/>
</dbReference>
<evidence type="ECO:0000313" key="1">
    <source>
        <dbReference type="EMBL" id="GMH02598.1"/>
    </source>
</evidence>
<protein>
    <submittedName>
        <fullName evidence="1">Uncharacterized protein</fullName>
    </submittedName>
</protein>
<evidence type="ECO:0000313" key="2">
    <source>
        <dbReference type="Proteomes" id="UP001279734"/>
    </source>
</evidence>